<keyword evidence="3" id="KW-1185">Reference proteome</keyword>
<evidence type="ECO:0000313" key="2">
    <source>
        <dbReference type="EMBL" id="SJM90366.1"/>
    </source>
</evidence>
<evidence type="ECO:0000313" key="3">
    <source>
        <dbReference type="Proteomes" id="UP000195442"/>
    </source>
</evidence>
<feature type="signal peptide" evidence="1">
    <location>
        <begin position="1"/>
        <end position="26"/>
    </location>
</feature>
<evidence type="ECO:0000256" key="1">
    <source>
        <dbReference type="SAM" id="SignalP"/>
    </source>
</evidence>
<name>A0A1R4H2G1_9GAMM</name>
<dbReference type="EMBL" id="FUKJ01000068">
    <property type="protein sequence ID" value="SJM90366.1"/>
    <property type="molecule type" value="Genomic_DNA"/>
</dbReference>
<gene>
    <name evidence="2" type="ORF">CRENPOLYSF2_160032</name>
</gene>
<keyword evidence="1" id="KW-0732">Signal</keyword>
<dbReference type="OrthoDB" id="606851at2"/>
<accession>A0A1R4H2G1</accession>
<proteinExistence type="predicted"/>
<dbReference type="Proteomes" id="UP000195442">
    <property type="component" value="Unassembled WGS sequence"/>
</dbReference>
<dbReference type="AlphaFoldDB" id="A0A1R4H2G1"/>
<reference evidence="3" key="1">
    <citation type="submission" date="2017-02" db="EMBL/GenBank/DDBJ databases">
        <authorList>
            <person name="Daims H."/>
        </authorList>
    </citation>
    <scope>NUCLEOTIDE SEQUENCE [LARGE SCALE GENOMIC DNA]</scope>
</reference>
<evidence type="ECO:0008006" key="4">
    <source>
        <dbReference type="Google" id="ProtNLM"/>
    </source>
</evidence>
<organism evidence="2 3">
    <name type="scientific">Crenothrix polyspora</name>
    <dbReference type="NCBI Taxonomy" id="360316"/>
    <lineage>
        <taxon>Bacteria</taxon>
        <taxon>Pseudomonadati</taxon>
        <taxon>Pseudomonadota</taxon>
        <taxon>Gammaproteobacteria</taxon>
        <taxon>Methylococcales</taxon>
        <taxon>Crenotrichaceae</taxon>
        <taxon>Crenothrix</taxon>
    </lineage>
</organism>
<dbReference type="RefSeq" id="WP_087146061.1">
    <property type="nucleotide sequence ID" value="NZ_FUKJ01000068.1"/>
</dbReference>
<sequence length="406" mass="43315">MFKRKLLVNALILAGLSGGFYSTAWAATTNVVEGTDSTDCGSAQDFSDKALPISLKGKLGGISPPDDTDDYFSFTAPVGTSVVVKATAGTPSVPFLNVLGSPDENGDCATLSYENDKFTVPEDGKFIVKASDIESVYTLSIAEEPPVPPVPTVDSISTKIVDTAGKPIKGIYARLLTCVKRQGCYNTPGVSPALSNSKGKIEWNSNFGDELAPATYKIVANEGFYDYENDRYYPENLGYSADSSPKFAAAEDEEKVVDNIVLEGKKAVLSMKDCIVGDTVFLPGVCRFSVGITNKSTAVLKGKAEATLTGYGLYEEDERTSIKLSSAQPVNLKAGAKTNPALSFSFMPPNDADVLDGAEICYQVDVSEGNRKFGSKILASIESGTCLVYSEGLGWNSHARFNIFKK</sequence>
<feature type="chain" id="PRO_5012639167" description="Carboxypeptidase regulatory-like domain-containing protein" evidence="1">
    <location>
        <begin position="27"/>
        <end position="406"/>
    </location>
</feature>
<protein>
    <recommendedName>
        <fullName evidence="4">Carboxypeptidase regulatory-like domain-containing protein</fullName>
    </recommendedName>
</protein>